<reference evidence="3" key="1">
    <citation type="journal article" date="2021" name="PeerJ">
        <title>Extensive microbial diversity within the chicken gut microbiome revealed by metagenomics and culture.</title>
        <authorList>
            <person name="Gilroy R."/>
            <person name="Ravi A."/>
            <person name="Getino M."/>
            <person name="Pursley I."/>
            <person name="Horton D.L."/>
            <person name="Alikhan N.F."/>
            <person name="Baker D."/>
            <person name="Gharbi K."/>
            <person name="Hall N."/>
            <person name="Watson M."/>
            <person name="Adriaenssens E.M."/>
            <person name="Foster-Nyarko E."/>
            <person name="Jarju S."/>
            <person name="Secka A."/>
            <person name="Antonio M."/>
            <person name="Oren A."/>
            <person name="Chaudhuri R.R."/>
            <person name="La Ragione R."/>
            <person name="Hildebrand F."/>
            <person name="Pallen M.J."/>
        </authorList>
    </citation>
    <scope>NUCLEOTIDE SEQUENCE</scope>
    <source>
        <strain evidence="3">ChiHejej3B27-3195</strain>
    </source>
</reference>
<comment type="caution">
    <text evidence="3">The sequence shown here is derived from an EMBL/GenBank/DDBJ whole genome shotgun (WGS) entry which is preliminary data.</text>
</comment>
<feature type="transmembrane region" description="Helical" evidence="2">
    <location>
        <begin position="159"/>
        <end position="177"/>
    </location>
</feature>
<feature type="transmembrane region" description="Helical" evidence="2">
    <location>
        <begin position="189"/>
        <end position="205"/>
    </location>
</feature>
<name>A0A9D1S275_9MICC</name>
<organism evidence="3 4">
    <name type="scientific">Candidatus Nesterenkonia stercoripullorum</name>
    <dbReference type="NCBI Taxonomy" id="2838701"/>
    <lineage>
        <taxon>Bacteria</taxon>
        <taxon>Bacillati</taxon>
        <taxon>Actinomycetota</taxon>
        <taxon>Actinomycetes</taxon>
        <taxon>Micrococcales</taxon>
        <taxon>Micrococcaceae</taxon>
        <taxon>Nesterenkonia</taxon>
    </lineage>
</organism>
<proteinExistence type="predicted"/>
<keyword evidence="2" id="KW-0812">Transmembrane</keyword>
<evidence type="ECO:0000313" key="3">
    <source>
        <dbReference type="EMBL" id="HIW99500.1"/>
    </source>
</evidence>
<feature type="transmembrane region" description="Helical" evidence="2">
    <location>
        <begin position="45"/>
        <end position="62"/>
    </location>
</feature>
<evidence type="ECO:0000256" key="1">
    <source>
        <dbReference type="SAM" id="MobiDB-lite"/>
    </source>
</evidence>
<dbReference type="Proteomes" id="UP000824151">
    <property type="component" value="Unassembled WGS sequence"/>
</dbReference>
<gene>
    <name evidence="3" type="ORF">H9871_05095</name>
</gene>
<dbReference type="AlphaFoldDB" id="A0A9D1S275"/>
<evidence type="ECO:0000313" key="4">
    <source>
        <dbReference type="Proteomes" id="UP000824151"/>
    </source>
</evidence>
<feature type="transmembrane region" description="Helical" evidence="2">
    <location>
        <begin position="129"/>
        <end position="153"/>
    </location>
</feature>
<evidence type="ECO:0008006" key="5">
    <source>
        <dbReference type="Google" id="ProtNLM"/>
    </source>
</evidence>
<feature type="compositionally biased region" description="Basic and acidic residues" evidence="1">
    <location>
        <begin position="9"/>
        <end position="21"/>
    </location>
</feature>
<sequence length="206" mass="21798">MTIPYRGLAADHNHSESRPTTRSDSAALQADQSAPQRATSSTVKWIVYLLLVGVMLARLPQTQGMVEDGLPQEQVAELGRELAGVAVSLALMVGIVAFSIIMALYLSLATALERHVHPASYSIGGHYAFVRIGLFTTIVLCSILPIQVWALIAGELPNTPVRLAAVALICTAVLFAARRALIACGARRAVVVAATAITLGLLVSVF</sequence>
<accession>A0A9D1S275</accession>
<feature type="transmembrane region" description="Helical" evidence="2">
    <location>
        <begin position="82"/>
        <end position="108"/>
    </location>
</feature>
<keyword evidence="2" id="KW-1133">Transmembrane helix</keyword>
<feature type="region of interest" description="Disordered" evidence="1">
    <location>
        <begin position="1"/>
        <end position="35"/>
    </location>
</feature>
<feature type="compositionally biased region" description="Low complexity" evidence="1">
    <location>
        <begin position="23"/>
        <end position="34"/>
    </location>
</feature>
<keyword evidence="2" id="KW-0472">Membrane</keyword>
<protein>
    <recommendedName>
        <fullName evidence="5">Yip1 domain-containing protein</fullName>
    </recommendedName>
</protein>
<evidence type="ECO:0000256" key="2">
    <source>
        <dbReference type="SAM" id="Phobius"/>
    </source>
</evidence>
<dbReference type="EMBL" id="DXGD01000184">
    <property type="protein sequence ID" value="HIW99500.1"/>
    <property type="molecule type" value="Genomic_DNA"/>
</dbReference>
<reference evidence="3" key="2">
    <citation type="submission" date="2021-04" db="EMBL/GenBank/DDBJ databases">
        <authorList>
            <person name="Gilroy R."/>
        </authorList>
    </citation>
    <scope>NUCLEOTIDE SEQUENCE</scope>
    <source>
        <strain evidence="3">ChiHejej3B27-3195</strain>
    </source>
</reference>